<name>A0ABT4Y6K8_METRE</name>
<dbReference type="SUPFAM" id="SSF52402">
    <property type="entry name" value="Adenine nucleotide alpha hydrolases-like"/>
    <property type="match status" value="2"/>
</dbReference>
<evidence type="ECO:0000256" key="1">
    <source>
        <dbReference type="ARBA" id="ARBA00008791"/>
    </source>
</evidence>
<comment type="similarity">
    <text evidence="1">Belongs to the universal stress protein A family.</text>
</comment>
<evidence type="ECO:0000313" key="3">
    <source>
        <dbReference type="EMBL" id="MDA8484508.1"/>
    </source>
</evidence>
<dbReference type="Proteomes" id="UP001211689">
    <property type="component" value="Unassembled WGS sequence"/>
</dbReference>
<dbReference type="InterPro" id="IPR006016">
    <property type="entry name" value="UspA"/>
</dbReference>
<dbReference type="PRINTS" id="PR01438">
    <property type="entry name" value="UNVRSLSTRESS"/>
</dbReference>
<dbReference type="InterPro" id="IPR014729">
    <property type="entry name" value="Rossmann-like_a/b/a_fold"/>
</dbReference>
<dbReference type="Gene3D" id="3.40.50.620">
    <property type="entry name" value="HUPs"/>
    <property type="match status" value="2"/>
</dbReference>
<gene>
    <name evidence="3" type="ORF">NNO07_15660</name>
</gene>
<dbReference type="InterPro" id="IPR006015">
    <property type="entry name" value="Universal_stress_UspA"/>
</dbReference>
<sequence>MLKHILVAHDLSREADIALNRAIQLARQHGARLSVLHVLEDHLPNAVQNNLRVAAQQYFGEHLARLGAEDCQLLLRKGRPAQQILEEIGDSQADLLVIGRHHHNAPELFIGTTLERVARHLGAPLLLVMGEQADKPYQKAAVALDFSLCACDALRNACSLLPQDARLVALNVMELGSRLLLKSGNSADFLATQRELLGKLLEDELSGLAGQIPTVELEVIRRGALPRALDEAVAEQRPQLLALGSHGRSLISQALLGSLALRYLQAPPCDLLLVK</sequence>
<keyword evidence="4" id="KW-1185">Reference proteome</keyword>
<reference evidence="3 4" key="1">
    <citation type="submission" date="2022-07" db="EMBL/GenBank/DDBJ databases">
        <title>Genome Analysis of Selected Gammaproteobacteria from Nigerian Food snails.</title>
        <authorList>
            <person name="Okafor A.C."/>
        </authorList>
    </citation>
    <scope>NUCLEOTIDE SEQUENCE [LARGE SCALE GENOMIC DNA]</scope>
    <source>
        <strain evidence="3 4">Awg 2</strain>
    </source>
</reference>
<dbReference type="RefSeq" id="WP_271471259.1">
    <property type="nucleotide sequence ID" value="NZ_JANEWF010000017.1"/>
</dbReference>
<feature type="domain" description="UspA" evidence="2">
    <location>
        <begin position="1"/>
        <end position="128"/>
    </location>
</feature>
<evidence type="ECO:0000259" key="2">
    <source>
        <dbReference type="Pfam" id="PF00582"/>
    </source>
</evidence>
<dbReference type="PANTHER" id="PTHR46268">
    <property type="entry name" value="STRESS RESPONSE PROTEIN NHAX"/>
    <property type="match status" value="1"/>
</dbReference>
<dbReference type="EMBL" id="JANEWF010000017">
    <property type="protein sequence ID" value="MDA8484508.1"/>
    <property type="molecule type" value="Genomic_DNA"/>
</dbReference>
<proteinExistence type="inferred from homology"/>
<feature type="domain" description="UspA" evidence="2">
    <location>
        <begin position="137"/>
        <end position="275"/>
    </location>
</feature>
<accession>A0ABT4Y6K8</accession>
<dbReference type="Pfam" id="PF00582">
    <property type="entry name" value="Usp"/>
    <property type="match status" value="2"/>
</dbReference>
<comment type="caution">
    <text evidence="3">The sequence shown here is derived from an EMBL/GenBank/DDBJ whole genome shotgun (WGS) entry which is preliminary data.</text>
</comment>
<evidence type="ECO:0000313" key="4">
    <source>
        <dbReference type="Proteomes" id="UP001211689"/>
    </source>
</evidence>
<organism evidence="3 4">
    <name type="scientific">Metapseudomonas resinovorans</name>
    <name type="common">Pseudomonas resinovorans</name>
    <dbReference type="NCBI Taxonomy" id="53412"/>
    <lineage>
        <taxon>Bacteria</taxon>
        <taxon>Pseudomonadati</taxon>
        <taxon>Pseudomonadota</taxon>
        <taxon>Gammaproteobacteria</taxon>
        <taxon>Pseudomonadales</taxon>
        <taxon>Pseudomonadaceae</taxon>
        <taxon>Metapseudomonas</taxon>
    </lineage>
</organism>
<protein>
    <submittedName>
        <fullName evidence="3">Universal stress protein</fullName>
    </submittedName>
</protein>
<dbReference type="PANTHER" id="PTHR46268:SF6">
    <property type="entry name" value="UNIVERSAL STRESS PROTEIN UP12"/>
    <property type="match status" value="1"/>
</dbReference>
<dbReference type="CDD" id="cd00293">
    <property type="entry name" value="USP-like"/>
    <property type="match status" value="2"/>
</dbReference>